<dbReference type="AlphaFoldDB" id="A0A9P6TDB6"/>
<dbReference type="Proteomes" id="UP000886653">
    <property type="component" value="Unassembled WGS sequence"/>
</dbReference>
<organism evidence="1 2">
    <name type="scientific">Cronartium quercuum f. sp. fusiforme G11</name>
    <dbReference type="NCBI Taxonomy" id="708437"/>
    <lineage>
        <taxon>Eukaryota</taxon>
        <taxon>Fungi</taxon>
        <taxon>Dikarya</taxon>
        <taxon>Basidiomycota</taxon>
        <taxon>Pucciniomycotina</taxon>
        <taxon>Pucciniomycetes</taxon>
        <taxon>Pucciniales</taxon>
        <taxon>Coleosporiaceae</taxon>
        <taxon>Cronartium</taxon>
    </lineage>
</organism>
<evidence type="ECO:0000313" key="1">
    <source>
        <dbReference type="EMBL" id="KAG0147609.1"/>
    </source>
</evidence>
<comment type="caution">
    <text evidence="1">The sequence shown here is derived from an EMBL/GenBank/DDBJ whole genome shotgun (WGS) entry which is preliminary data.</text>
</comment>
<proteinExistence type="predicted"/>
<gene>
    <name evidence="1" type="ORF">CROQUDRAFT_460219</name>
</gene>
<dbReference type="EMBL" id="MU167246">
    <property type="protein sequence ID" value="KAG0147609.1"/>
    <property type="molecule type" value="Genomic_DNA"/>
</dbReference>
<keyword evidence="2" id="KW-1185">Reference proteome</keyword>
<protein>
    <submittedName>
        <fullName evidence="1">Uncharacterized protein</fullName>
    </submittedName>
</protein>
<evidence type="ECO:0000313" key="2">
    <source>
        <dbReference type="Proteomes" id="UP000886653"/>
    </source>
</evidence>
<sequence>MSSYPRESTLETPQHRSTILFKALNLWLYEYGFTPPPSSLKDCNIIILSSSLHCVSKKMFIIMIS</sequence>
<name>A0A9P6TDB6_9BASI</name>
<accession>A0A9P6TDB6</accession>
<reference evidence="1" key="1">
    <citation type="submission" date="2013-11" db="EMBL/GenBank/DDBJ databases">
        <title>Genome sequence of the fusiform rust pathogen reveals effectors for host alternation and coevolution with pine.</title>
        <authorList>
            <consortium name="DOE Joint Genome Institute"/>
            <person name="Smith K."/>
            <person name="Pendleton A."/>
            <person name="Kubisiak T."/>
            <person name="Anderson C."/>
            <person name="Salamov A."/>
            <person name="Aerts A."/>
            <person name="Riley R."/>
            <person name="Clum A."/>
            <person name="Lindquist E."/>
            <person name="Ence D."/>
            <person name="Campbell M."/>
            <person name="Kronenberg Z."/>
            <person name="Feau N."/>
            <person name="Dhillon B."/>
            <person name="Hamelin R."/>
            <person name="Burleigh J."/>
            <person name="Smith J."/>
            <person name="Yandell M."/>
            <person name="Nelson C."/>
            <person name="Grigoriev I."/>
            <person name="Davis J."/>
        </authorList>
    </citation>
    <scope>NUCLEOTIDE SEQUENCE</scope>
    <source>
        <strain evidence="1">G11</strain>
    </source>
</reference>